<feature type="domain" description="Flo11" evidence="2">
    <location>
        <begin position="176"/>
        <end position="334"/>
    </location>
</feature>
<dbReference type="OrthoDB" id="4028176at2759"/>
<reference evidence="3 4" key="1">
    <citation type="journal article" date="2011" name="Proc. Natl. Acad. Sci. U.S.A.">
        <title>Comparative genomics of xylose-fermenting fungi for enhanced biofuel production.</title>
        <authorList>
            <person name="Wohlbach D.J."/>
            <person name="Kuo A."/>
            <person name="Sato T.K."/>
            <person name="Potts K.M."/>
            <person name="Salamov A.A."/>
            <person name="LaButti K.M."/>
            <person name="Sun H."/>
            <person name="Clum A."/>
            <person name="Pangilinan J.L."/>
            <person name="Lindquist E.A."/>
            <person name="Lucas S."/>
            <person name="Lapidus A."/>
            <person name="Jin M."/>
            <person name="Gunawan C."/>
            <person name="Balan V."/>
            <person name="Dale B.E."/>
            <person name="Jeffries T.W."/>
            <person name="Zinkel R."/>
            <person name="Barry K.W."/>
            <person name="Grigoriev I.V."/>
            <person name="Gasch A.P."/>
        </authorList>
    </citation>
    <scope>NUCLEOTIDE SEQUENCE [LARGE SCALE GENOMIC DNA]</scope>
    <source>
        <strain evidence="4">NRRL Y-27907 / 11-Y1</strain>
    </source>
</reference>
<accession>G3AUS9</accession>
<dbReference type="Proteomes" id="UP000000709">
    <property type="component" value="Unassembled WGS sequence"/>
</dbReference>
<protein>
    <recommendedName>
        <fullName evidence="2">Flo11 domain-containing protein</fullName>
    </recommendedName>
</protein>
<dbReference type="PROSITE" id="PS51824">
    <property type="entry name" value="FLO11"/>
    <property type="match status" value="2"/>
</dbReference>
<name>G3AUS9_SPAPN</name>
<dbReference type="HOGENOM" id="CLU_771996_0_0_1"/>
<proteinExistence type="predicted"/>
<dbReference type="InterPro" id="IPR018789">
    <property type="entry name" value="Flo11"/>
</dbReference>
<evidence type="ECO:0000313" key="4">
    <source>
        <dbReference type="Proteomes" id="UP000000709"/>
    </source>
</evidence>
<evidence type="ECO:0000259" key="2">
    <source>
        <dbReference type="PROSITE" id="PS51824"/>
    </source>
</evidence>
<feature type="domain" description="Flo11" evidence="2">
    <location>
        <begin position="1"/>
        <end position="151"/>
    </location>
</feature>
<gene>
    <name evidence="3" type="ORF">SPAPADRAFT_52704</name>
</gene>
<dbReference type="EMBL" id="GL996505">
    <property type="protein sequence ID" value="EGW30635.1"/>
    <property type="molecule type" value="Genomic_DNA"/>
</dbReference>
<feature type="region of interest" description="Disordered" evidence="1">
    <location>
        <begin position="335"/>
        <end position="359"/>
    </location>
</feature>
<dbReference type="GeneID" id="18871710"/>
<organism evidence="4">
    <name type="scientific">Spathaspora passalidarum (strain NRRL Y-27907 / 11-Y1)</name>
    <dbReference type="NCBI Taxonomy" id="619300"/>
    <lineage>
        <taxon>Eukaryota</taxon>
        <taxon>Fungi</taxon>
        <taxon>Dikarya</taxon>
        <taxon>Ascomycota</taxon>
        <taxon>Saccharomycotina</taxon>
        <taxon>Pichiomycetes</taxon>
        <taxon>Debaryomycetaceae</taxon>
        <taxon>Spathaspora</taxon>
    </lineage>
</organism>
<feature type="compositionally biased region" description="Low complexity" evidence="1">
    <location>
        <begin position="335"/>
        <end position="348"/>
    </location>
</feature>
<dbReference type="RefSeq" id="XP_007377606.1">
    <property type="nucleotide sequence ID" value="XM_007377544.1"/>
</dbReference>
<feature type="compositionally biased region" description="Basic residues" evidence="1">
    <location>
        <begin position="349"/>
        <end position="359"/>
    </location>
</feature>
<dbReference type="InParanoid" id="G3AUS9"/>
<sequence>MCNYPFGETSSQVSGTPKLEIFEYKSIKPIAGSDNLYEVTLEFKVEDTDPSVQRSIIFQNPQIPSWVSSMNMRFDYNGNAANHFIIKWPMVIQHGDGNQLCTTPFSIELLMIRDIWNPDYYYYYHDCATGVSQGDYPLQCWSECTEQSQPEPTTATSYIDQPITNVATDINPLPTPINCPLEWNGDSVCDVPIGSYASSTGAPPVEIFRFKSIRYIKDGLYEWVFEFKINPTGSEGDLNMAYVQNFISHNNGATPQPQIIQVNDFDYSGGSPFHFYLLWQQPSQTIGDLTCTTPFTILYYFTNGMYTYKHGCDADGTDLPLQCWKEICPPEESATITEESATSSAKTTTKSHCKRKVKR</sequence>
<evidence type="ECO:0000256" key="1">
    <source>
        <dbReference type="SAM" id="MobiDB-lite"/>
    </source>
</evidence>
<dbReference type="AlphaFoldDB" id="G3AUS9"/>
<dbReference type="KEGG" id="spaa:SPAPADRAFT_52704"/>
<evidence type="ECO:0000313" key="3">
    <source>
        <dbReference type="EMBL" id="EGW30635.1"/>
    </source>
</evidence>
<keyword evidence="4" id="KW-1185">Reference proteome</keyword>